<feature type="compositionally biased region" description="Basic and acidic residues" evidence="2">
    <location>
        <begin position="182"/>
        <end position="191"/>
    </location>
</feature>
<evidence type="ECO:0000256" key="2">
    <source>
        <dbReference type="SAM" id="MobiDB-lite"/>
    </source>
</evidence>
<dbReference type="STRING" id="610380.E2C9D7"/>
<proteinExistence type="predicted"/>
<dbReference type="PANTHER" id="PTHR43690:SF18">
    <property type="entry name" value="INSULIN-DEGRADING ENZYME-RELATED"/>
    <property type="match status" value="1"/>
</dbReference>
<name>E2C9D7_HARSA</name>
<dbReference type="SUPFAM" id="SSF63411">
    <property type="entry name" value="LuxS/MPP-like metallohydrolase"/>
    <property type="match status" value="1"/>
</dbReference>
<evidence type="ECO:0000256" key="1">
    <source>
        <dbReference type="ARBA" id="ARBA00022723"/>
    </source>
</evidence>
<feature type="domain" description="Coenzyme PQQ synthesis protein F-like C-terminal lobe" evidence="3">
    <location>
        <begin position="24"/>
        <end position="122"/>
    </location>
</feature>
<dbReference type="Pfam" id="PF22456">
    <property type="entry name" value="PqqF-like_C_4"/>
    <property type="match status" value="1"/>
</dbReference>
<dbReference type="InterPro" id="IPR054734">
    <property type="entry name" value="PqqF-like_C_4"/>
</dbReference>
<keyword evidence="1" id="KW-0479">Metal-binding</keyword>
<evidence type="ECO:0000313" key="5">
    <source>
        <dbReference type="Proteomes" id="UP000008237"/>
    </source>
</evidence>
<dbReference type="InterPro" id="IPR011249">
    <property type="entry name" value="Metalloenz_LuxS/M16"/>
</dbReference>
<keyword evidence="5" id="KW-1185">Reference proteome</keyword>
<accession>E2C9D7</accession>
<dbReference type="Proteomes" id="UP000008237">
    <property type="component" value="Unassembled WGS sequence"/>
</dbReference>
<dbReference type="Gene3D" id="3.30.830.10">
    <property type="entry name" value="Metalloenzyme, LuxS/M16 peptidase-like"/>
    <property type="match status" value="1"/>
</dbReference>
<dbReference type="InterPro" id="IPR050626">
    <property type="entry name" value="Peptidase_M16"/>
</dbReference>
<protein>
    <submittedName>
        <fullName evidence="4">Nardilysin</fullName>
    </submittedName>
</protein>
<dbReference type="GO" id="GO:0046872">
    <property type="term" value="F:metal ion binding"/>
    <property type="evidence" value="ECO:0007669"/>
    <property type="project" value="UniProtKB-KW"/>
</dbReference>
<feature type="region of interest" description="Disordered" evidence="2">
    <location>
        <begin position="177"/>
        <end position="198"/>
    </location>
</feature>
<gene>
    <name evidence="4" type="ORF">EAI_06920</name>
</gene>
<sequence length="198" mass="23549">MSVSNGRRISWLRVGYILLRSFQLMMEEPMFHQLRTKEQLGYDIHCKDKNTNGILGFYIRAFIRATKYTTEYVDERIEEFLKSFAETLEKTTQEELDTFKETLKKRKHSVDVHLKQEVDRNWNEIETEYYVFDRYHRELNALQHIGVDTLRAWYAQHVQNGPNFRKLSIHVVGKANIPDSHVSPEPEERGSMEFTSES</sequence>
<organism evidence="5">
    <name type="scientific">Harpegnathos saltator</name>
    <name type="common">Jerdon's jumping ant</name>
    <dbReference type="NCBI Taxonomy" id="610380"/>
    <lineage>
        <taxon>Eukaryota</taxon>
        <taxon>Metazoa</taxon>
        <taxon>Ecdysozoa</taxon>
        <taxon>Arthropoda</taxon>
        <taxon>Hexapoda</taxon>
        <taxon>Insecta</taxon>
        <taxon>Pterygota</taxon>
        <taxon>Neoptera</taxon>
        <taxon>Endopterygota</taxon>
        <taxon>Hymenoptera</taxon>
        <taxon>Apocrita</taxon>
        <taxon>Aculeata</taxon>
        <taxon>Formicoidea</taxon>
        <taxon>Formicidae</taxon>
        <taxon>Ponerinae</taxon>
        <taxon>Ponerini</taxon>
        <taxon>Harpegnathos</taxon>
    </lineage>
</organism>
<dbReference type="InParanoid" id="E2C9D7"/>
<reference evidence="4 5" key="1">
    <citation type="journal article" date="2010" name="Science">
        <title>Genomic comparison of the ants Camponotus floridanus and Harpegnathos saltator.</title>
        <authorList>
            <person name="Bonasio R."/>
            <person name="Zhang G."/>
            <person name="Ye C."/>
            <person name="Mutti N.S."/>
            <person name="Fang X."/>
            <person name="Qin N."/>
            <person name="Donahue G."/>
            <person name="Yang P."/>
            <person name="Li Q."/>
            <person name="Li C."/>
            <person name="Zhang P."/>
            <person name="Huang Z."/>
            <person name="Berger S.L."/>
            <person name="Reinberg D."/>
            <person name="Wang J."/>
            <person name="Liebig J."/>
        </authorList>
    </citation>
    <scope>NUCLEOTIDE SEQUENCE [LARGE SCALE GENOMIC DNA]</scope>
    <source>
        <strain evidence="4 5">R22 G/1</strain>
    </source>
</reference>
<dbReference type="OMA" id="EDTFASH"/>
<dbReference type="PANTHER" id="PTHR43690">
    <property type="entry name" value="NARDILYSIN"/>
    <property type="match status" value="1"/>
</dbReference>
<dbReference type="AlphaFoldDB" id="E2C9D7"/>
<evidence type="ECO:0000259" key="3">
    <source>
        <dbReference type="Pfam" id="PF22456"/>
    </source>
</evidence>
<dbReference type="EMBL" id="GL453806">
    <property type="protein sequence ID" value="EFN75482.1"/>
    <property type="molecule type" value="Genomic_DNA"/>
</dbReference>
<evidence type="ECO:0000313" key="4">
    <source>
        <dbReference type="EMBL" id="EFN75482.1"/>
    </source>
</evidence>
<dbReference type="OrthoDB" id="952271at2759"/>